<evidence type="ECO:0008006" key="3">
    <source>
        <dbReference type="Google" id="ProtNLM"/>
    </source>
</evidence>
<keyword evidence="2" id="KW-1185">Reference proteome</keyword>
<gene>
    <name evidence="1" type="ORF">GCM10023185_15580</name>
</gene>
<sequence length="334" mass="37230">MSLLLTCKVTIGNLVYTKISGYEAESSWKNLGDTCNLKLYGLVQVVNPDGSVAERVKVEDVVKVGDPVEVQLGYDGNLRTEFKGYVAEVKLTVPFEVRCEDEYWKLKRTPINKTFKNMSLKKLLAELVPGVKLSDSVPAIAIEAFRADRTTVANVLQKVKENYLVCAYFRGGRLFVGLPYTEFTSTTGPEGSVAKYGFQQNIISDDLTYKRAEDVRIKAKVVAYHRNGKKTTVKDVGDTEGEERTITLRTESKDPVVLKGMALQRLSSFKYDGYRGSFTGFGVPYVIHSGVAELYDDLHPQRSGRYLVDTVKTSFGPEGFRRTIELGKRANKAG</sequence>
<proteinExistence type="predicted"/>
<organism evidence="1 2">
    <name type="scientific">Hymenobacter saemangeumensis</name>
    <dbReference type="NCBI Taxonomy" id="1084522"/>
    <lineage>
        <taxon>Bacteria</taxon>
        <taxon>Pseudomonadati</taxon>
        <taxon>Bacteroidota</taxon>
        <taxon>Cytophagia</taxon>
        <taxon>Cytophagales</taxon>
        <taxon>Hymenobacteraceae</taxon>
        <taxon>Hymenobacter</taxon>
    </lineage>
</organism>
<reference evidence="2" key="1">
    <citation type="journal article" date="2019" name="Int. J. Syst. Evol. Microbiol.">
        <title>The Global Catalogue of Microorganisms (GCM) 10K type strain sequencing project: providing services to taxonomists for standard genome sequencing and annotation.</title>
        <authorList>
            <consortium name="The Broad Institute Genomics Platform"/>
            <consortium name="The Broad Institute Genome Sequencing Center for Infectious Disease"/>
            <person name="Wu L."/>
            <person name="Ma J."/>
        </authorList>
    </citation>
    <scope>NUCLEOTIDE SEQUENCE [LARGE SCALE GENOMIC DNA]</scope>
    <source>
        <strain evidence="2">JCM 17923</strain>
    </source>
</reference>
<evidence type="ECO:0000313" key="1">
    <source>
        <dbReference type="EMBL" id="GAA4354172.1"/>
    </source>
</evidence>
<evidence type="ECO:0000313" key="2">
    <source>
        <dbReference type="Proteomes" id="UP001501153"/>
    </source>
</evidence>
<comment type="caution">
    <text evidence="1">The sequence shown here is derived from an EMBL/GenBank/DDBJ whole genome shotgun (WGS) entry which is preliminary data.</text>
</comment>
<dbReference type="EMBL" id="BAABGZ010000016">
    <property type="protein sequence ID" value="GAA4354172.1"/>
    <property type="molecule type" value="Genomic_DNA"/>
</dbReference>
<protein>
    <recommendedName>
        <fullName evidence="3">Late control protein</fullName>
    </recommendedName>
</protein>
<dbReference type="Proteomes" id="UP001501153">
    <property type="component" value="Unassembled WGS sequence"/>
</dbReference>
<accession>A0ABP8I9C9</accession>
<dbReference type="SUPFAM" id="SSF69279">
    <property type="entry name" value="Phage tail proteins"/>
    <property type="match status" value="1"/>
</dbReference>
<name>A0ABP8I9C9_9BACT</name>
<dbReference type="RefSeq" id="WP_345235458.1">
    <property type="nucleotide sequence ID" value="NZ_BAABGZ010000016.1"/>
</dbReference>